<sequence>MSWKVRHVFVIVTGFVIGAYVFGFLTTITSYIAGAFTLGRINEELGGWKLGKTANYWTRITAPADNHLEPNSRL</sequence>
<keyword evidence="1" id="KW-0812">Transmembrane</keyword>
<dbReference type="EMBL" id="CP003316">
    <property type="protein sequence ID" value="AFA40813.1"/>
    <property type="molecule type" value="Genomic_DNA"/>
</dbReference>
<reference evidence="2 3" key="1">
    <citation type="journal article" date="2012" name="Stand. Genomic Sci.">
        <title>Complete genome sequence of Pyrobaculum oguniense.</title>
        <authorList>
            <person name="Bernick D.L."/>
            <person name="Karplus K."/>
            <person name="Lui L.M."/>
            <person name="Coker J.K."/>
            <person name="Murphy J.N."/>
            <person name="Chan P.P."/>
            <person name="Cozen A.E."/>
            <person name="Lowe T.M."/>
        </authorList>
    </citation>
    <scope>NUCLEOTIDE SEQUENCE [LARGE SCALE GENOMIC DNA]</scope>
    <source>
        <strain evidence="2 3">TE7</strain>
    </source>
</reference>
<dbReference type="AlphaFoldDB" id="H6QC21"/>
<feature type="transmembrane region" description="Helical" evidence="1">
    <location>
        <begin position="7"/>
        <end position="33"/>
    </location>
</feature>
<keyword evidence="3" id="KW-1185">Reference proteome</keyword>
<name>H6QC21_PYROT</name>
<protein>
    <submittedName>
        <fullName evidence="2">Uncharacterized protein</fullName>
    </submittedName>
</protein>
<organism evidence="2 3">
    <name type="scientific">Pyrobaculum oguniense (strain DSM 13380 / JCM 10595 / TE7)</name>
    <dbReference type="NCBI Taxonomy" id="698757"/>
    <lineage>
        <taxon>Archaea</taxon>
        <taxon>Thermoproteota</taxon>
        <taxon>Thermoprotei</taxon>
        <taxon>Thermoproteales</taxon>
        <taxon>Thermoproteaceae</taxon>
        <taxon>Pyrobaculum</taxon>
    </lineage>
</organism>
<dbReference type="Proteomes" id="UP000009062">
    <property type="component" value="Chromosome"/>
</dbReference>
<dbReference type="HOGENOM" id="CLU_2679087_0_0_2"/>
<evidence type="ECO:0000313" key="3">
    <source>
        <dbReference type="Proteomes" id="UP000009062"/>
    </source>
</evidence>
<proteinExistence type="predicted"/>
<evidence type="ECO:0000256" key="1">
    <source>
        <dbReference type="SAM" id="Phobius"/>
    </source>
</evidence>
<keyword evidence="1" id="KW-0472">Membrane</keyword>
<accession>H6QC21</accession>
<gene>
    <name evidence="2" type="ordered locus">Pogu_2786</name>
</gene>
<evidence type="ECO:0000313" key="2">
    <source>
        <dbReference type="EMBL" id="AFA40813.1"/>
    </source>
</evidence>
<keyword evidence="1" id="KW-1133">Transmembrane helix</keyword>
<dbReference type="STRING" id="698757.Pogu_2786"/>
<dbReference type="KEGG" id="pog:Pogu_2786"/>